<dbReference type="AlphaFoldDB" id="A0A5C3N7U0"/>
<feature type="region of interest" description="Disordered" evidence="1">
    <location>
        <begin position="15"/>
        <end position="221"/>
    </location>
</feature>
<protein>
    <submittedName>
        <fullName evidence="2">Uncharacterized protein</fullName>
    </submittedName>
</protein>
<feature type="compositionally biased region" description="Acidic residues" evidence="1">
    <location>
        <begin position="89"/>
        <end position="100"/>
    </location>
</feature>
<dbReference type="STRING" id="5364.A0A5C3N7U0"/>
<dbReference type="EMBL" id="ML213508">
    <property type="protein sequence ID" value="TFK53135.1"/>
    <property type="molecule type" value="Genomic_DNA"/>
</dbReference>
<accession>A0A5C3N7U0</accession>
<feature type="compositionally biased region" description="Low complexity" evidence="1">
    <location>
        <begin position="164"/>
        <end position="176"/>
    </location>
</feature>
<evidence type="ECO:0000313" key="3">
    <source>
        <dbReference type="Proteomes" id="UP000305948"/>
    </source>
</evidence>
<dbReference type="OrthoDB" id="3269227at2759"/>
<name>A0A5C3N7U0_9AGAM</name>
<feature type="compositionally biased region" description="Basic and acidic residues" evidence="1">
    <location>
        <begin position="74"/>
        <end position="88"/>
    </location>
</feature>
<dbReference type="Proteomes" id="UP000305948">
    <property type="component" value="Unassembled WGS sequence"/>
</dbReference>
<gene>
    <name evidence="2" type="ORF">OE88DRAFT_1643812</name>
</gene>
<evidence type="ECO:0000256" key="1">
    <source>
        <dbReference type="SAM" id="MobiDB-lite"/>
    </source>
</evidence>
<feature type="compositionally biased region" description="Acidic residues" evidence="1">
    <location>
        <begin position="124"/>
        <end position="133"/>
    </location>
</feature>
<reference evidence="2 3" key="1">
    <citation type="journal article" date="2019" name="Nat. Ecol. Evol.">
        <title>Megaphylogeny resolves global patterns of mushroom evolution.</title>
        <authorList>
            <person name="Varga T."/>
            <person name="Krizsan K."/>
            <person name="Foldi C."/>
            <person name="Dima B."/>
            <person name="Sanchez-Garcia M."/>
            <person name="Sanchez-Ramirez S."/>
            <person name="Szollosi G.J."/>
            <person name="Szarkandi J.G."/>
            <person name="Papp V."/>
            <person name="Albert L."/>
            <person name="Andreopoulos W."/>
            <person name="Angelini C."/>
            <person name="Antonin V."/>
            <person name="Barry K.W."/>
            <person name="Bougher N.L."/>
            <person name="Buchanan P."/>
            <person name="Buyck B."/>
            <person name="Bense V."/>
            <person name="Catcheside P."/>
            <person name="Chovatia M."/>
            <person name="Cooper J."/>
            <person name="Damon W."/>
            <person name="Desjardin D."/>
            <person name="Finy P."/>
            <person name="Geml J."/>
            <person name="Haridas S."/>
            <person name="Hughes K."/>
            <person name="Justo A."/>
            <person name="Karasinski D."/>
            <person name="Kautmanova I."/>
            <person name="Kiss B."/>
            <person name="Kocsube S."/>
            <person name="Kotiranta H."/>
            <person name="LaButti K.M."/>
            <person name="Lechner B.E."/>
            <person name="Liimatainen K."/>
            <person name="Lipzen A."/>
            <person name="Lukacs Z."/>
            <person name="Mihaltcheva S."/>
            <person name="Morgado L.N."/>
            <person name="Niskanen T."/>
            <person name="Noordeloos M.E."/>
            <person name="Ohm R.A."/>
            <person name="Ortiz-Santana B."/>
            <person name="Ovrebo C."/>
            <person name="Racz N."/>
            <person name="Riley R."/>
            <person name="Savchenko A."/>
            <person name="Shiryaev A."/>
            <person name="Soop K."/>
            <person name="Spirin V."/>
            <person name="Szebenyi C."/>
            <person name="Tomsovsky M."/>
            <person name="Tulloss R.E."/>
            <person name="Uehling J."/>
            <person name="Grigoriev I.V."/>
            <person name="Vagvolgyi C."/>
            <person name="Papp T."/>
            <person name="Martin F.M."/>
            <person name="Miettinen O."/>
            <person name="Hibbett D.S."/>
            <person name="Nagy L.G."/>
        </authorList>
    </citation>
    <scope>NUCLEOTIDE SEQUENCE [LARGE SCALE GENOMIC DNA]</scope>
    <source>
        <strain evidence="2 3">OMC1185</strain>
    </source>
</reference>
<organism evidence="2 3">
    <name type="scientific">Heliocybe sulcata</name>
    <dbReference type="NCBI Taxonomy" id="5364"/>
    <lineage>
        <taxon>Eukaryota</taxon>
        <taxon>Fungi</taxon>
        <taxon>Dikarya</taxon>
        <taxon>Basidiomycota</taxon>
        <taxon>Agaricomycotina</taxon>
        <taxon>Agaricomycetes</taxon>
        <taxon>Gloeophyllales</taxon>
        <taxon>Gloeophyllaceae</taxon>
        <taxon>Heliocybe</taxon>
    </lineage>
</organism>
<keyword evidence="3" id="KW-1185">Reference proteome</keyword>
<evidence type="ECO:0000313" key="2">
    <source>
        <dbReference type="EMBL" id="TFK53135.1"/>
    </source>
</evidence>
<sequence length="221" mass="23999">MFQNLVRRISGSFFLRPDRPWSDDATSNAPQIGRKRRLSDSERDDEPYPSSTKRSKGGLVADEERDGSPAPAKETQDVKEIRKGVKDVELEDEEDSLVEGELEKAAAVPLPEDKEEGSEKAEEEKELVEEPEEIPVPADLTSVDSIEPSVSDESKPAEAEPEVDAAPAVSEESSVPGTTTGSEAQADELLPVTQATEKKETTTADVPDESPAEIPNEARSQ</sequence>
<proteinExistence type="predicted"/>